<feature type="transmembrane region" description="Helical" evidence="6">
    <location>
        <begin position="172"/>
        <end position="192"/>
    </location>
</feature>
<feature type="transmembrane region" description="Helical" evidence="6">
    <location>
        <begin position="198"/>
        <end position="219"/>
    </location>
</feature>
<keyword evidence="2" id="KW-0813">Transport</keyword>
<feature type="transmembrane region" description="Helical" evidence="6">
    <location>
        <begin position="352"/>
        <end position="379"/>
    </location>
</feature>
<feature type="transmembrane region" description="Helical" evidence="6">
    <location>
        <begin position="654"/>
        <end position="674"/>
    </location>
</feature>
<evidence type="ECO:0000256" key="6">
    <source>
        <dbReference type="SAM" id="Phobius"/>
    </source>
</evidence>
<dbReference type="PANTHER" id="PTHR31645:SF0">
    <property type="entry name" value="OLIGOPEPTIDE TRANSPORTER YGL114W-RELATED"/>
    <property type="match status" value="1"/>
</dbReference>
<accession>A0ABW8Z164</accession>
<evidence type="ECO:0000256" key="4">
    <source>
        <dbReference type="ARBA" id="ARBA00022989"/>
    </source>
</evidence>
<feature type="transmembrane region" description="Helical" evidence="6">
    <location>
        <begin position="271"/>
        <end position="291"/>
    </location>
</feature>
<evidence type="ECO:0000256" key="5">
    <source>
        <dbReference type="ARBA" id="ARBA00023136"/>
    </source>
</evidence>
<feature type="transmembrane region" description="Helical" evidence="6">
    <location>
        <begin position="20"/>
        <end position="39"/>
    </location>
</feature>
<dbReference type="NCBIfam" id="TIGR00733">
    <property type="entry name" value="OPT family oligopeptide transporter"/>
    <property type="match status" value="1"/>
</dbReference>
<dbReference type="Proteomes" id="UP001629214">
    <property type="component" value="Unassembled WGS sequence"/>
</dbReference>
<comment type="subcellular location">
    <subcellularLocation>
        <location evidence="1">Membrane</location>
        <topology evidence="1">Multi-pass membrane protein</topology>
    </subcellularLocation>
</comment>
<feature type="transmembrane region" description="Helical" evidence="6">
    <location>
        <begin position="391"/>
        <end position="412"/>
    </location>
</feature>
<feature type="transmembrane region" description="Helical" evidence="6">
    <location>
        <begin position="45"/>
        <end position="63"/>
    </location>
</feature>
<evidence type="ECO:0000313" key="8">
    <source>
        <dbReference type="Proteomes" id="UP001629214"/>
    </source>
</evidence>
<comment type="caution">
    <text evidence="7">The sequence shown here is derived from an EMBL/GenBank/DDBJ whole genome shotgun (WGS) entry which is preliminary data.</text>
</comment>
<evidence type="ECO:0000256" key="3">
    <source>
        <dbReference type="ARBA" id="ARBA00022692"/>
    </source>
</evidence>
<keyword evidence="3 6" id="KW-0812">Transmembrane</keyword>
<gene>
    <name evidence="7" type="ORF">PQR63_00700</name>
</gene>
<feature type="transmembrane region" description="Helical" evidence="6">
    <location>
        <begin position="226"/>
        <end position="251"/>
    </location>
</feature>
<dbReference type="InterPro" id="IPR004814">
    <property type="entry name" value="Oligopep_transpt"/>
</dbReference>
<dbReference type="EMBL" id="JAQQFR010000001">
    <property type="protein sequence ID" value="MFL9876881.1"/>
    <property type="molecule type" value="Genomic_DNA"/>
</dbReference>
<feature type="transmembrane region" description="Helical" evidence="6">
    <location>
        <begin position="325"/>
        <end position="346"/>
    </location>
</feature>
<dbReference type="InterPro" id="IPR045035">
    <property type="entry name" value="YSL-like"/>
</dbReference>
<dbReference type="RefSeq" id="WP_408164751.1">
    <property type="nucleotide sequence ID" value="NZ_JAQQFR010000001.1"/>
</dbReference>
<feature type="transmembrane region" description="Helical" evidence="6">
    <location>
        <begin position="75"/>
        <end position="96"/>
    </location>
</feature>
<dbReference type="Pfam" id="PF03169">
    <property type="entry name" value="OPT"/>
    <property type="match status" value="1"/>
</dbReference>
<feature type="transmembrane region" description="Helical" evidence="6">
    <location>
        <begin position="465"/>
        <end position="482"/>
    </location>
</feature>
<reference evidence="7 8" key="1">
    <citation type="journal article" date="2024" name="Chem. Sci.">
        <title>Discovery of megapolipeptins by genome mining of a Burkholderiales bacteria collection.</title>
        <authorList>
            <person name="Paulo B.S."/>
            <person name="Recchia M.J.J."/>
            <person name="Lee S."/>
            <person name="Fergusson C.H."/>
            <person name="Romanowski S.B."/>
            <person name="Hernandez A."/>
            <person name="Krull N."/>
            <person name="Liu D.Y."/>
            <person name="Cavanagh H."/>
            <person name="Bos A."/>
            <person name="Gray C.A."/>
            <person name="Murphy B.T."/>
            <person name="Linington R.G."/>
            <person name="Eustaquio A.S."/>
        </authorList>
    </citation>
    <scope>NUCLEOTIDE SEQUENCE [LARGE SCALE GENOMIC DNA]</scope>
    <source>
        <strain evidence="7 8">RL21-008-BIB-B</strain>
    </source>
</reference>
<feature type="transmembrane region" description="Helical" evidence="6">
    <location>
        <begin position="612"/>
        <end position="634"/>
    </location>
</feature>
<keyword evidence="4 6" id="KW-1133">Transmembrane helix</keyword>
<feature type="transmembrane region" description="Helical" evidence="6">
    <location>
        <begin position="102"/>
        <end position="123"/>
    </location>
</feature>
<keyword evidence="5 6" id="KW-0472">Membrane</keyword>
<dbReference type="NCBIfam" id="TIGR00728">
    <property type="entry name" value="OPT_sfam"/>
    <property type="match status" value="1"/>
</dbReference>
<feature type="transmembrane region" description="Helical" evidence="6">
    <location>
        <begin position="568"/>
        <end position="591"/>
    </location>
</feature>
<feature type="transmembrane region" description="Helical" evidence="6">
    <location>
        <begin position="529"/>
        <end position="548"/>
    </location>
</feature>
<name>A0ABW8Z164_9BURK</name>
<sequence length="678" mass="70448">MPHSTQHNLTELTELTVRGVILGALITVLFTASNVYLGLKVGLTFSSAIPAAVISMAVLRLFGSSSILENNMVQTQASAAGTLSAVIFILPGLVMVGHWQGFPYWQTFGICAAGGMLGVLFTIPLRRVMVVNSDLPYPEGLAAAEILRVGNAKDAAGNDSNSDDVRKGLNDIWAGSVISAAVALLTSGFRVLSEGLNVWLAAGTAVFRLPLGFSLALLGAGYLIGIVAGVAVLIGVIICWVFAVPILTVLTPTPEGTAIATYATGIWSKQVRFMGAGTIGVASIWTLITLFKPMLAGVRESLADRKHAAAGGTRAMTDRDLPARAIVLIGVGVMAVLTLIFALFLLDAQLSLPLLCGLVAMSLLFSCVFGFLVAAACGYMAGLVGSSSSPISGVGIIAMILVSLLLLASGSIDHLLAAPGSSKLPIALAIFVTSAIIAIAAIANDNLQDLKTGWLVGATPYRQQIALLIGCVVGAAVISPILELLYNAYGFVGALPRPDMDASHALAAPQATLMTAISTGIFTHELNWTMILIGVAIGIVLIAIDFILERRGSRARLPALAVGLGIYLPPTVGMALVAGALVAWGLQLHLAKRKASGDKTELERVERIERRGVLVTSGLIVGESIMGVLLAAVIGASGRDEPLSLVGSGFAPSAQWLALIVFAAVIIWFVRRLLQKAA</sequence>
<organism evidence="7 8">
    <name type="scientific">Herbaspirillum rhizosphaerae</name>
    <dbReference type="NCBI Taxonomy" id="346179"/>
    <lineage>
        <taxon>Bacteria</taxon>
        <taxon>Pseudomonadati</taxon>
        <taxon>Pseudomonadota</taxon>
        <taxon>Betaproteobacteria</taxon>
        <taxon>Burkholderiales</taxon>
        <taxon>Oxalobacteraceae</taxon>
        <taxon>Herbaspirillum</taxon>
    </lineage>
</organism>
<proteinExistence type="predicted"/>
<protein>
    <submittedName>
        <fullName evidence="7">Oligopeptide transporter, OPT family</fullName>
    </submittedName>
</protein>
<evidence type="ECO:0000313" key="7">
    <source>
        <dbReference type="EMBL" id="MFL9876881.1"/>
    </source>
</evidence>
<evidence type="ECO:0000256" key="1">
    <source>
        <dbReference type="ARBA" id="ARBA00004141"/>
    </source>
</evidence>
<feature type="transmembrane region" description="Helical" evidence="6">
    <location>
        <begin position="424"/>
        <end position="444"/>
    </location>
</feature>
<evidence type="ECO:0000256" key="2">
    <source>
        <dbReference type="ARBA" id="ARBA00022448"/>
    </source>
</evidence>
<keyword evidence="8" id="KW-1185">Reference proteome</keyword>
<dbReference type="InterPro" id="IPR004813">
    <property type="entry name" value="OPT"/>
</dbReference>
<dbReference type="PANTHER" id="PTHR31645">
    <property type="entry name" value="OLIGOPEPTIDE TRANSPORTER YGL114W-RELATED"/>
    <property type="match status" value="1"/>
</dbReference>